<dbReference type="Proteomes" id="UP001432027">
    <property type="component" value="Unassembled WGS sequence"/>
</dbReference>
<accession>A0AAV5SW41</accession>
<comment type="caution">
    <text evidence="2">The sequence shown here is derived from an EMBL/GenBank/DDBJ whole genome shotgun (WGS) entry which is preliminary data.</text>
</comment>
<organism evidence="2 3">
    <name type="scientific">Pristionchus entomophagus</name>
    <dbReference type="NCBI Taxonomy" id="358040"/>
    <lineage>
        <taxon>Eukaryota</taxon>
        <taxon>Metazoa</taxon>
        <taxon>Ecdysozoa</taxon>
        <taxon>Nematoda</taxon>
        <taxon>Chromadorea</taxon>
        <taxon>Rhabditida</taxon>
        <taxon>Rhabditina</taxon>
        <taxon>Diplogasteromorpha</taxon>
        <taxon>Diplogasteroidea</taxon>
        <taxon>Neodiplogasteridae</taxon>
        <taxon>Pristionchus</taxon>
    </lineage>
</organism>
<dbReference type="EMBL" id="BTSX01000002">
    <property type="protein sequence ID" value="GMS86258.1"/>
    <property type="molecule type" value="Genomic_DNA"/>
</dbReference>
<sequence length="98" mass="11046">LITTRRPAACSSAHRRYSTSRCSPRAPASIPAPPPVDSPLTTMTWRSLHTRKTVPEVVSACRLRIQSTSCKCYPLSIPRETLFRFSFGIQIYFSHFSC</sequence>
<proteinExistence type="predicted"/>
<evidence type="ECO:0000313" key="3">
    <source>
        <dbReference type="Proteomes" id="UP001432027"/>
    </source>
</evidence>
<name>A0AAV5SW41_9BILA</name>
<protein>
    <submittedName>
        <fullName evidence="2">Uncharacterized protein</fullName>
    </submittedName>
</protein>
<reference evidence="2" key="1">
    <citation type="submission" date="2023-10" db="EMBL/GenBank/DDBJ databases">
        <title>Genome assembly of Pristionchus species.</title>
        <authorList>
            <person name="Yoshida K."/>
            <person name="Sommer R.J."/>
        </authorList>
    </citation>
    <scope>NUCLEOTIDE SEQUENCE</scope>
    <source>
        <strain evidence="2">RS0144</strain>
    </source>
</reference>
<gene>
    <name evidence="2" type="ORF">PENTCL1PPCAC_8433</name>
</gene>
<dbReference type="AlphaFoldDB" id="A0AAV5SW41"/>
<feature type="non-terminal residue" evidence="2">
    <location>
        <position position="1"/>
    </location>
</feature>
<keyword evidence="3" id="KW-1185">Reference proteome</keyword>
<evidence type="ECO:0000256" key="1">
    <source>
        <dbReference type="SAM" id="MobiDB-lite"/>
    </source>
</evidence>
<evidence type="ECO:0000313" key="2">
    <source>
        <dbReference type="EMBL" id="GMS86258.1"/>
    </source>
</evidence>
<feature type="region of interest" description="Disordered" evidence="1">
    <location>
        <begin position="1"/>
        <end position="37"/>
    </location>
</feature>